<protein>
    <submittedName>
        <fullName evidence="2">Uncharacterized protein</fullName>
    </submittedName>
</protein>
<proteinExistence type="predicted"/>
<dbReference type="AlphaFoldDB" id="A0A412Q2W6"/>
<comment type="caution">
    <text evidence="2">The sequence shown here is derived from an EMBL/GenBank/DDBJ whole genome shotgun (WGS) entry which is preliminary data.</text>
</comment>
<feature type="coiled-coil region" evidence="1">
    <location>
        <begin position="3"/>
        <end position="30"/>
    </location>
</feature>
<reference evidence="2 3" key="1">
    <citation type="submission" date="2018-08" db="EMBL/GenBank/DDBJ databases">
        <title>A genome reference for cultivated species of the human gut microbiota.</title>
        <authorList>
            <person name="Zou Y."/>
            <person name="Xue W."/>
            <person name="Luo G."/>
        </authorList>
    </citation>
    <scope>NUCLEOTIDE SEQUENCE [LARGE SCALE GENOMIC DNA]</scope>
    <source>
        <strain evidence="2 3">AF18-16LB</strain>
    </source>
</reference>
<organism evidence="2 3">
    <name type="scientific">Agathobacter rectalis</name>
    <dbReference type="NCBI Taxonomy" id="39491"/>
    <lineage>
        <taxon>Bacteria</taxon>
        <taxon>Bacillati</taxon>
        <taxon>Bacillota</taxon>
        <taxon>Clostridia</taxon>
        <taxon>Lachnospirales</taxon>
        <taxon>Lachnospiraceae</taxon>
        <taxon>Agathobacter</taxon>
    </lineage>
</organism>
<dbReference type="RefSeq" id="WP_118004273.1">
    <property type="nucleotide sequence ID" value="NZ_QRXF01000014.1"/>
</dbReference>
<evidence type="ECO:0000256" key="1">
    <source>
        <dbReference type="SAM" id="Coils"/>
    </source>
</evidence>
<evidence type="ECO:0000313" key="2">
    <source>
        <dbReference type="EMBL" id="RGT80828.1"/>
    </source>
</evidence>
<name>A0A412Q2W6_9FIRM</name>
<evidence type="ECO:0000313" key="3">
    <source>
        <dbReference type="Proteomes" id="UP000284296"/>
    </source>
</evidence>
<gene>
    <name evidence="2" type="ORF">DWX06_09470</name>
</gene>
<dbReference type="Proteomes" id="UP000284296">
    <property type="component" value="Unassembled WGS sequence"/>
</dbReference>
<sequence>MKYAIYEGNIDRLEKKLKRISNKCKAYGCDFHYEQTGEEFRELKDEKGNKYTARFVLVEAEGTAIINDWEFIAELEHTENGNIITGVAGVEVPERYYTTRPMCEHCNSKRFRKNTYIVRNKKTGEFKQVGKSCLKDFTHGMSAEAVTQYMSLFDTLIEGETPEPGCAFQRYVSTKEYLLYVAETIRHFGYTRSSDEGISTASQAIDFYDAAHGRAVTKEYLQDLIDKMESVNFDIDNQSSVELVSNALVWVSEQEENNNYIHNLKTACSLEYVKGNFGLYASLFPAYDRDLERTAKRKAVQSVEQSSEFVGEISDRITVKIQSVKCVTSWETDFGITRIYKLIGADGNVYTWKTGKYLDDTTDEMSITGTVKAHTEFRGIKQTELTRCRVAA</sequence>
<accession>A0A412Q2W6</accession>
<keyword evidence="1" id="KW-0175">Coiled coil</keyword>
<dbReference type="EMBL" id="QRXG01000014">
    <property type="protein sequence ID" value="RGT80828.1"/>
    <property type="molecule type" value="Genomic_DNA"/>
</dbReference>